<dbReference type="InterPro" id="IPR018247">
    <property type="entry name" value="EF_Hand_1_Ca_BS"/>
</dbReference>
<feature type="region of interest" description="Disordered" evidence="1">
    <location>
        <begin position="24"/>
        <end position="63"/>
    </location>
</feature>
<gene>
    <name evidence="4" type="ORF">LA521A_34800</name>
</gene>
<proteinExistence type="predicted"/>
<protein>
    <recommendedName>
        <fullName evidence="3">EF-hand domain-containing protein</fullName>
    </recommendedName>
</protein>
<keyword evidence="2" id="KW-0732">Signal</keyword>
<evidence type="ECO:0000256" key="2">
    <source>
        <dbReference type="SAM" id="SignalP"/>
    </source>
</evidence>
<dbReference type="SUPFAM" id="SSF47473">
    <property type="entry name" value="EF-hand"/>
    <property type="match status" value="1"/>
</dbReference>
<keyword evidence="5" id="KW-1185">Reference proteome</keyword>
<dbReference type="Gene3D" id="1.10.238.10">
    <property type="entry name" value="EF-hand"/>
    <property type="match status" value="1"/>
</dbReference>
<accession>A0ABN6UPE2</accession>
<dbReference type="EMBL" id="AP027041">
    <property type="protein sequence ID" value="BDU18279.1"/>
    <property type="molecule type" value="Genomic_DNA"/>
</dbReference>
<name>A0ABN6UPE2_9GAMM</name>
<dbReference type="Pfam" id="PF13202">
    <property type="entry name" value="EF-hand_5"/>
    <property type="match status" value="1"/>
</dbReference>
<dbReference type="RefSeq" id="WP_281780147.1">
    <property type="nucleotide sequence ID" value="NZ_AP027041.1"/>
</dbReference>
<organism evidence="4 5">
    <name type="scientific">Lysobacter auxotrophicus</name>
    <dbReference type="NCBI Taxonomy" id="2992573"/>
    <lineage>
        <taxon>Bacteria</taxon>
        <taxon>Pseudomonadati</taxon>
        <taxon>Pseudomonadota</taxon>
        <taxon>Gammaproteobacteria</taxon>
        <taxon>Lysobacterales</taxon>
        <taxon>Lysobacteraceae</taxon>
        <taxon>Lysobacter</taxon>
    </lineage>
</organism>
<dbReference type="Proteomes" id="UP001317822">
    <property type="component" value="Chromosome"/>
</dbReference>
<reference evidence="4 5" key="1">
    <citation type="journal article" date="2023" name="Int. J. Syst. Evol. Microbiol.">
        <title>Physiological and genomic analyses of cobalamin (vitamin B12)-auxotrophy of Lysobacter auxotrophicus sp. nov., a methionine-auxotrophic chitinolytic bacterium isolated from chitin-treated soil.</title>
        <authorList>
            <person name="Saito A."/>
            <person name="Dohra H."/>
            <person name="Hamada M."/>
            <person name="Moriuchi R."/>
            <person name="Kotsuchibashi Y."/>
            <person name="Mori K."/>
        </authorList>
    </citation>
    <scope>NUCLEOTIDE SEQUENCE [LARGE SCALE GENOMIC DNA]</scope>
    <source>
        <strain evidence="4 5">5-21a</strain>
    </source>
</reference>
<feature type="signal peptide" evidence="2">
    <location>
        <begin position="1"/>
        <end position="22"/>
    </location>
</feature>
<feature type="domain" description="EF-hand" evidence="3">
    <location>
        <begin position="71"/>
        <end position="106"/>
    </location>
</feature>
<evidence type="ECO:0000259" key="3">
    <source>
        <dbReference type="PROSITE" id="PS50222"/>
    </source>
</evidence>
<dbReference type="InterPro" id="IPR011992">
    <property type="entry name" value="EF-hand-dom_pair"/>
</dbReference>
<dbReference type="PROSITE" id="PS50222">
    <property type="entry name" value="EF_HAND_2"/>
    <property type="match status" value="1"/>
</dbReference>
<feature type="compositionally biased region" description="Pro residues" evidence="1">
    <location>
        <begin position="38"/>
        <end position="51"/>
    </location>
</feature>
<evidence type="ECO:0000256" key="1">
    <source>
        <dbReference type="SAM" id="MobiDB-lite"/>
    </source>
</evidence>
<dbReference type="PROSITE" id="PS00018">
    <property type="entry name" value="EF_HAND_1"/>
    <property type="match status" value="1"/>
</dbReference>
<dbReference type="InterPro" id="IPR002048">
    <property type="entry name" value="EF_hand_dom"/>
</dbReference>
<evidence type="ECO:0000313" key="5">
    <source>
        <dbReference type="Proteomes" id="UP001317822"/>
    </source>
</evidence>
<feature type="chain" id="PRO_5046176536" description="EF-hand domain-containing protein" evidence="2">
    <location>
        <begin position="23"/>
        <end position="112"/>
    </location>
</feature>
<sequence length="112" mass="11473">MKVAIRALLVMAIVAVPIVISAQTSSPTPPAAAVSPDPATPPAVPVAPPAPIIDDPMPMDLDGDGVVTAAEHAAGARALFEHMDADHDGRVTRAEMADFQRQVLGAAIPPVR</sequence>
<evidence type="ECO:0000313" key="4">
    <source>
        <dbReference type="EMBL" id="BDU18279.1"/>
    </source>
</evidence>